<name>A0A5N5JV00_PANHP</name>
<keyword evidence="4 8" id="KW-0812">Transmembrane</keyword>
<organism evidence="9 10">
    <name type="scientific">Pangasianodon hypophthalmus</name>
    <name type="common">Striped catfish</name>
    <name type="synonym">Helicophagus hypophthalmus</name>
    <dbReference type="NCBI Taxonomy" id="310915"/>
    <lineage>
        <taxon>Eukaryota</taxon>
        <taxon>Metazoa</taxon>
        <taxon>Chordata</taxon>
        <taxon>Craniata</taxon>
        <taxon>Vertebrata</taxon>
        <taxon>Euteleostomi</taxon>
        <taxon>Actinopterygii</taxon>
        <taxon>Neopterygii</taxon>
        <taxon>Teleostei</taxon>
        <taxon>Ostariophysi</taxon>
        <taxon>Siluriformes</taxon>
        <taxon>Pangasiidae</taxon>
        <taxon>Pangasianodon</taxon>
    </lineage>
</organism>
<dbReference type="AlphaFoldDB" id="A0A5N5JV00"/>
<dbReference type="Pfam" id="PF14752">
    <property type="entry name" value="RBP_receptor"/>
    <property type="match status" value="1"/>
</dbReference>
<keyword evidence="7" id="KW-0675">Receptor</keyword>
<dbReference type="Proteomes" id="UP000327468">
    <property type="component" value="Chromosome 28"/>
</dbReference>
<feature type="transmembrane region" description="Helical" evidence="8">
    <location>
        <begin position="429"/>
        <end position="454"/>
    </location>
</feature>
<evidence type="ECO:0000256" key="8">
    <source>
        <dbReference type="SAM" id="Phobius"/>
    </source>
</evidence>
<accession>A0A5N5JV00</accession>
<evidence type="ECO:0000313" key="10">
    <source>
        <dbReference type="Proteomes" id="UP000327468"/>
    </source>
</evidence>
<proteinExistence type="predicted"/>
<dbReference type="EMBL" id="VFJC01000029">
    <property type="protein sequence ID" value="KAB5518627.1"/>
    <property type="molecule type" value="Genomic_DNA"/>
</dbReference>
<evidence type="ECO:0000256" key="1">
    <source>
        <dbReference type="ARBA" id="ARBA00004651"/>
    </source>
</evidence>
<dbReference type="GO" id="GO:0034632">
    <property type="term" value="F:retinol transmembrane transporter activity"/>
    <property type="evidence" value="ECO:0007669"/>
    <property type="project" value="InterPro"/>
</dbReference>
<dbReference type="GO" id="GO:0071939">
    <property type="term" value="P:vitamin A import into cell"/>
    <property type="evidence" value="ECO:0007669"/>
    <property type="project" value="TreeGrafter"/>
</dbReference>
<evidence type="ECO:0008006" key="11">
    <source>
        <dbReference type="Google" id="ProtNLM"/>
    </source>
</evidence>
<comment type="subcellular location">
    <subcellularLocation>
        <location evidence="1">Cell membrane</location>
        <topology evidence="1">Multi-pass membrane protein</topology>
    </subcellularLocation>
</comment>
<keyword evidence="2" id="KW-0813">Transport</keyword>
<evidence type="ECO:0000256" key="4">
    <source>
        <dbReference type="ARBA" id="ARBA00022692"/>
    </source>
</evidence>
<feature type="transmembrane region" description="Helical" evidence="8">
    <location>
        <begin position="176"/>
        <end position="196"/>
    </location>
</feature>
<keyword evidence="10" id="KW-1185">Reference proteome</keyword>
<evidence type="ECO:0000256" key="7">
    <source>
        <dbReference type="ARBA" id="ARBA00023170"/>
    </source>
</evidence>
<dbReference type="PANTHER" id="PTHR21444">
    <property type="entry name" value="COILED-COIL DOMAIN-CONTAINING PROTEIN 180"/>
    <property type="match status" value="1"/>
</dbReference>
<feature type="transmembrane region" description="Helical" evidence="8">
    <location>
        <begin position="264"/>
        <end position="285"/>
    </location>
</feature>
<dbReference type="InterPro" id="IPR026612">
    <property type="entry name" value="STRA6-like"/>
</dbReference>
<evidence type="ECO:0000313" key="9">
    <source>
        <dbReference type="EMBL" id="KAB5518627.1"/>
    </source>
</evidence>
<keyword evidence="6 8" id="KW-0472">Membrane</keyword>
<evidence type="ECO:0000256" key="3">
    <source>
        <dbReference type="ARBA" id="ARBA00022475"/>
    </source>
</evidence>
<feature type="transmembrane region" description="Helical" evidence="8">
    <location>
        <begin position="24"/>
        <end position="43"/>
    </location>
</feature>
<keyword evidence="3" id="KW-1003">Cell membrane</keyword>
<reference evidence="9 10" key="1">
    <citation type="submission" date="2019-06" db="EMBL/GenBank/DDBJ databases">
        <title>A chromosome-scale genome assembly of the striped catfish, Pangasianodon hypophthalmus.</title>
        <authorList>
            <person name="Wen M."/>
            <person name="Zahm M."/>
            <person name="Roques C."/>
            <person name="Cabau C."/>
            <person name="Klopp C."/>
            <person name="Donnadieu C."/>
            <person name="Jouanno E."/>
            <person name="Avarre J.-C."/>
            <person name="Campet M."/>
            <person name="Ha T.T.T."/>
            <person name="Dugue R."/>
            <person name="Lampietro C."/>
            <person name="Louis A."/>
            <person name="Herpin A."/>
            <person name="Echchiki A."/>
            <person name="Berthelot C."/>
            <person name="Parey E."/>
            <person name="Roest-Crollius H."/>
            <person name="Braasch I."/>
            <person name="Postlethwait J."/>
            <person name="Bobe J."/>
            <person name="Montfort J."/>
            <person name="Bouchez O."/>
            <person name="Begum T."/>
            <person name="Schartl M."/>
            <person name="Guiguen Y."/>
        </authorList>
    </citation>
    <scope>NUCLEOTIDE SEQUENCE [LARGE SCALE GENOMIC DNA]</scope>
    <source>
        <strain evidence="9 10">Indonesia</strain>
        <tissue evidence="9">Blood</tissue>
    </source>
</reference>
<keyword evidence="5 8" id="KW-1133">Transmembrane helix</keyword>
<dbReference type="PANTHER" id="PTHR21444:SF17">
    <property type="entry name" value="STIMULATED BY RETINOIC ACID GENE 6 PROTEIN-LIKE"/>
    <property type="match status" value="1"/>
</dbReference>
<dbReference type="GO" id="GO:0005886">
    <property type="term" value="C:plasma membrane"/>
    <property type="evidence" value="ECO:0007669"/>
    <property type="project" value="UniProtKB-SubCell"/>
</dbReference>
<sequence length="646" mass="74545">MSEFTLDFSTRTGSMASKCIPMDLFLHVSLAPSVCIVALLSFLQRREKSHPFEGRFPYLQGRFGIVVPLDFLGSMSNRWSYGFAFGAVTPSVLLLFSESYTPFPVPPWARAFVYLVGALEVGVAYLPFFLCLSTPHRALGGVLGLLYTVAWLTVRLYEVITCPEGEVLGDYQKVITQWPCFLCLGFLVGRFIAMLVKDVRIRLQYQNEQQVEEEKLYQSNQYKYVQTLLRRPPEQSVKKSWFRRNVYDWDPYFKFPNRMIGTSVICLIGLYTMTLADYSLSGYIYQKLLTVIDSLEDLAKSSNNTENLLISLLPHISEFSHVAWKTWFATTLFATLTSVTYTFHVLACYRKHMKRLWAGKKNFLPEKYHKPSSAVSVAAITRYSGWQIAFTLWGYLIVHFVQNMFALLFVYLVVLPIQKNGFLPWFSSLAILLLTIFIVVALVVVQVVMVRFFFLQDKFSPDDKEKPLALNNRRAFNNFTYFFFFYNVIMGLSNCILRLLNSCIVGTWLVPRIDRTIMQRGYEAMDPGYCTWVGMIIADHHHSNPALVCFCHLLLKHTLRRTQAVNAYAPFDNAEFPGVSRVRTRWLLLYTLLRNPKIILLRKRHHSNNLHSNQDPLTIARVIMMSSQLEKNQRIQQHNDDVATIG</sequence>
<protein>
    <recommendedName>
        <fullName evidence="11">STRA6-like</fullName>
    </recommendedName>
</protein>
<comment type="caution">
    <text evidence="9">The sequence shown here is derived from an EMBL/GenBank/DDBJ whole genome shotgun (WGS) entry which is preliminary data.</text>
</comment>
<gene>
    <name evidence="9" type="ORF">PHYPO_G00168160</name>
</gene>
<dbReference type="GO" id="GO:0038023">
    <property type="term" value="F:signaling receptor activity"/>
    <property type="evidence" value="ECO:0007669"/>
    <property type="project" value="InterPro"/>
</dbReference>
<feature type="transmembrane region" description="Helical" evidence="8">
    <location>
        <begin position="138"/>
        <end position="156"/>
    </location>
</feature>
<feature type="transmembrane region" description="Helical" evidence="8">
    <location>
        <begin position="392"/>
        <end position="417"/>
    </location>
</feature>
<evidence type="ECO:0000256" key="5">
    <source>
        <dbReference type="ARBA" id="ARBA00022989"/>
    </source>
</evidence>
<feature type="transmembrane region" description="Helical" evidence="8">
    <location>
        <begin position="327"/>
        <end position="349"/>
    </location>
</feature>
<evidence type="ECO:0000256" key="2">
    <source>
        <dbReference type="ARBA" id="ARBA00022448"/>
    </source>
</evidence>
<feature type="transmembrane region" description="Helical" evidence="8">
    <location>
        <begin position="79"/>
        <end position="96"/>
    </location>
</feature>
<feature type="transmembrane region" description="Helical" evidence="8">
    <location>
        <begin position="475"/>
        <end position="493"/>
    </location>
</feature>
<feature type="transmembrane region" description="Helical" evidence="8">
    <location>
        <begin position="108"/>
        <end position="131"/>
    </location>
</feature>
<evidence type="ECO:0000256" key="6">
    <source>
        <dbReference type="ARBA" id="ARBA00023136"/>
    </source>
</evidence>